<keyword evidence="11" id="KW-1185">Reference proteome</keyword>
<evidence type="ECO:0000259" key="9">
    <source>
        <dbReference type="PROSITE" id="PS51829"/>
    </source>
</evidence>
<dbReference type="EMBL" id="JAPDDR010000004">
    <property type="protein sequence ID" value="MCW1913686.1"/>
    <property type="molecule type" value="Genomic_DNA"/>
</dbReference>
<organism evidence="10 11">
    <name type="scientific">Luteolibacter rhizosphaerae</name>
    <dbReference type="NCBI Taxonomy" id="2989719"/>
    <lineage>
        <taxon>Bacteria</taxon>
        <taxon>Pseudomonadati</taxon>
        <taxon>Verrucomicrobiota</taxon>
        <taxon>Verrucomicrobiia</taxon>
        <taxon>Verrucomicrobiales</taxon>
        <taxon>Verrucomicrobiaceae</taxon>
        <taxon>Luteolibacter</taxon>
    </lineage>
</organism>
<accession>A0ABT3G1G6</accession>
<feature type="domain" description="P/Homo B" evidence="9">
    <location>
        <begin position="585"/>
        <end position="714"/>
    </location>
</feature>
<dbReference type="InterPro" id="IPR023828">
    <property type="entry name" value="Peptidase_S8_Ser-AS"/>
</dbReference>
<dbReference type="InterPro" id="IPR013783">
    <property type="entry name" value="Ig-like_fold"/>
</dbReference>
<dbReference type="Pfam" id="PF00082">
    <property type="entry name" value="Peptidase_S8"/>
    <property type="match status" value="1"/>
</dbReference>
<dbReference type="PROSITE" id="PS00138">
    <property type="entry name" value="SUBTILASE_SER"/>
    <property type="match status" value="1"/>
</dbReference>
<dbReference type="Pfam" id="PF01483">
    <property type="entry name" value="P_proprotein"/>
    <property type="match status" value="1"/>
</dbReference>
<dbReference type="PROSITE" id="PS00137">
    <property type="entry name" value="SUBTILASE_HIS"/>
    <property type="match status" value="1"/>
</dbReference>
<dbReference type="PANTHER" id="PTHR42884:SF14">
    <property type="entry name" value="NEUROENDOCRINE CONVERTASE 1"/>
    <property type="match status" value="1"/>
</dbReference>
<keyword evidence="3" id="KW-0732">Signal</keyword>
<evidence type="ECO:0000256" key="1">
    <source>
        <dbReference type="ARBA" id="ARBA00005325"/>
    </source>
</evidence>
<feature type="region of interest" description="Disordered" evidence="8">
    <location>
        <begin position="33"/>
        <end position="53"/>
    </location>
</feature>
<gene>
    <name evidence="10" type="ORF">OJ996_08875</name>
</gene>
<dbReference type="SUPFAM" id="SSF49313">
    <property type="entry name" value="Cadherin-like"/>
    <property type="match status" value="1"/>
</dbReference>
<keyword evidence="5 7" id="KW-0720">Serine protease</keyword>
<feature type="active site" description="Charge relay system" evidence="7">
    <location>
        <position position="321"/>
    </location>
</feature>
<comment type="caution">
    <text evidence="10">The sequence shown here is derived from an EMBL/GenBank/DDBJ whole genome shotgun (WGS) entry which is preliminary data.</text>
</comment>
<evidence type="ECO:0000256" key="6">
    <source>
        <dbReference type="ARBA" id="ARBA00022837"/>
    </source>
</evidence>
<dbReference type="RefSeq" id="WP_264513188.1">
    <property type="nucleotide sequence ID" value="NZ_JAPDDR010000004.1"/>
</dbReference>
<dbReference type="InterPro" id="IPR015500">
    <property type="entry name" value="Peptidase_S8_subtilisin-rel"/>
</dbReference>
<keyword evidence="6" id="KW-0106">Calcium</keyword>
<name>A0ABT3G1G6_9BACT</name>
<protein>
    <submittedName>
        <fullName evidence="10">S8 family serine peptidase</fullName>
    </submittedName>
</protein>
<dbReference type="SUPFAM" id="SSF52743">
    <property type="entry name" value="Subtilisin-like"/>
    <property type="match status" value="1"/>
</dbReference>
<dbReference type="InterPro" id="IPR022398">
    <property type="entry name" value="Peptidase_S8_His-AS"/>
</dbReference>
<evidence type="ECO:0000313" key="11">
    <source>
        <dbReference type="Proteomes" id="UP001165653"/>
    </source>
</evidence>
<feature type="compositionally biased region" description="Low complexity" evidence="8">
    <location>
        <begin position="35"/>
        <end position="53"/>
    </location>
</feature>
<dbReference type="PROSITE" id="PS51829">
    <property type="entry name" value="P_HOMO_B"/>
    <property type="match status" value="1"/>
</dbReference>
<evidence type="ECO:0000256" key="3">
    <source>
        <dbReference type="ARBA" id="ARBA00022729"/>
    </source>
</evidence>
<dbReference type="CDD" id="cd04059">
    <property type="entry name" value="Peptidases_S8_Protein_convertases_Kexins_Furin-like"/>
    <property type="match status" value="1"/>
</dbReference>
<dbReference type="InterPro" id="IPR036852">
    <property type="entry name" value="Peptidase_S8/S53_dom_sf"/>
</dbReference>
<dbReference type="InterPro" id="IPR023827">
    <property type="entry name" value="Peptidase_S8_Asp-AS"/>
</dbReference>
<dbReference type="PROSITE" id="PS51892">
    <property type="entry name" value="SUBTILASE"/>
    <property type="match status" value="1"/>
</dbReference>
<comment type="similarity">
    <text evidence="1">Belongs to the peptidase S8 family. Furin subfamily.</text>
</comment>
<reference evidence="10" key="1">
    <citation type="submission" date="2022-10" db="EMBL/GenBank/DDBJ databases">
        <title>Luteolibacter sp. GHJ8, whole genome shotgun sequencing project.</title>
        <authorList>
            <person name="Zhao G."/>
            <person name="Shen L."/>
        </authorList>
    </citation>
    <scope>NUCLEOTIDE SEQUENCE</scope>
    <source>
        <strain evidence="10">GHJ8</strain>
    </source>
</reference>
<dbReference type="InterPro" id="IPR008979">
    <property type="entry name" value="Galactose-bd-like_sf"/>
</dbReference>
<dbReference type="PANTHER" id="PTHR42884">
    <property type="entry name" value="PROPROTEIN CONVERTASE SUBTILISIN/KEXIN-RELATED"/>
    <property type="match status" value="1"/>
</dbReference>
<evidence type="ECO:0000256" key="5">
    <source>
        <dbReference type="ARBA" id="ARBA00022825"/>
    </source>
</evidence>
<proteinExistence type="inferred from homology"/>
<dbReference type="InterPro" id="IPR000209">
    <property type="entry name" value="Peptidase_S8/S53_dom"/>
</dbReference>
<dbReference type="Gene3D" id="2.60.40.10">
    <property type="entry name" value="Immunoglobulins"/>
    <property type="match status" value="1"/>
</dbReference>
<dbReference type="SUPFAM" id="SSF49785">
    <property type="entry name" value="Galactose-binding domain-like"/>
    <property type="match status" value="1"/>
</dbReference>
<evidence type="ECO:0000256" key="7">
    <source>
        <dbReference type="PROSITE-ProRule" id="PRU01240"/>
    </source>
</evidence>
<dbReference type="PROSITE" id="PS00136">
    <property type="entry name" value="SUBTILASE_ASP"/>
    <property type="match status" value="1"/>
</dbReference>
<keyword evidence="2 7" id="KW-0645">Protease</keyword>
<dbReference type="PRINTS" id="PR00723">
    <property type="entry name" value="SUBTILISIN"/>
</dbReference>
<dbReference type="Proteomes" id="UP001165653">
    <property type="component" value="Unassembled WGS sequence"/>
</dbReference>
<dbReference type="InterPro" id="IPR034182">
    <property type="entry name" value="Kexin/furin"/>
</dbReference>
<dbReference type="Gene3D" id="3.40.50.200">
    <property type="entry name" value="Peptidase S8/S53 domain"/>
    <property type="match status" value="1"/>
</dbReference>
<sequence length="1213" mass="127347">MSRPGRRIIVGSSILSCALVGAVWLNRSEEPAAVEPSQASPSAPREAAAPQAPGEVETAAAAIAPESVARAVVPPVPAPVLTTEDRGTTRTFEIALDEAVLRAPDGKDVTVRLDPPATLETLRSRLMEIEGEVLPVCYEPGLPHEEIHRRLITRDITVKLPSPDADPVLPVGVVLKEKPDYAPGYAVVSAEDSFAALAALDSLRGATNVEEAEIQLASLRQKRAMPNDPMIGQQWHLKYQGQAGAIIGTDVNVEGAWNYGGAGGVKGSGIRVGVIDDGVDLNHADLVANLDTVNDWDWNGNDNNPSAQSGTIGGVPYSDDHGTSCAGNVGARGDNGVGVSGTAPLSTLVAMRLISAATTDSQEAAAMAHKNDLIHIKSNSWGPSDFGFTLEGPGPLTRQAFATAATSGRGGLGTIFTWAGGNGLDYGDYSNFDGYANDLHTIAVGAINSQGDQSWYSESGANLLVVAPSNGDSGAGELGITTVDRTATQGYNSATSANGGDYTNTFGGTSSATPTVSGIIALMLEKKPGLGWRDVKEILIRSSAKFNPTDGGWVDNAAGFHFNHKYGAGLVDATAAVNMSATWTNLPPATSKSLAQNGLSIAIPDNNATGVTRSFTFTGAELRVEQVQVSLTATHQYRGDLEVILTSPQGTSSRMAQSRVEDYGTSFSGWNFSTPRHWGETSTGTWTVRVADRAAVDTGTLTGLSVRMTGVVINEAPTITAASLTPAAQAYTNQAVSVTGIAATDPESGTLSYDYLWESSADSQTWTSTGITTATLEAGAVPSGRLVRCQVTVRDATVTGNTITTPAVNLLQIPVTQVQAGSAYSYDSDLVLRNASASAVRDAIVNEFCQGTAANMEWVEILTINHRSFRNWSLEDRDGNLLVFNDSAVWDNIPAGTLILIYQGFPDSGVPAWPANDTNPADGTMVISAANSTYFSGAWPAYVDTGDFVKLNKEGQTYVAGFSFGTSTGGDIHLTAVAADQAAAYRGGNEPDTAILNRWQVATGRTPLQQNSTSNSNFITALRSGSLSSPSQFRLGATSQTPAGLTIDSTTGVLSGTLTAPVGNYALVIERFNANGEVVSQTFTLAISNLIGYESWIAGFSGLALTGESDDPDGDGMANLLEYYFGSQPGTPDALEALPAIAKQGNDLTLTWWHLKSATDPVAAPQWSDNLASWNNTGFTIQTLDETTEKEQLRATLTVGAGHDRRFLRLKVE</sequence>
<feature type="active site" description="Charge relay system" evidence="7">
    <location>
        <position position="510"/>
    </location>
</feature>
<evidence type="ECO:0000256" key="2">
    <source>
        <dbReference type="ARBA" id="ARBA00022670"/>
    </source>
</evidence>
<evidence type="ECO:0000256" key="8">
    <source>
        <dbReference type="SAM" id="MobiDB-lite"/>
    </source>
</evidence>
<dbReference type="Gene3D" id="2.60.120.260">
    <property type="entry name" value="Galactose-binding domain-like"/>
    <property type="match status" value="1"/>
</dbReference>
<feature type="active site" description="Charge relay system" evidence="7">
    <location>
        <position position="276"/>
    </location>
</feature>
<evidence type="ECO:0000313" key="10">
    <source>
        <dbReference type="EMBL" id="MCW1913686.1"/>
    </source>
</evidence>
<keyword evidence="4 7" id="KW-0378">Hydrolase</keyword>
<dbReference type="InterPro" id="IPR002884">
    <property type="entry name" value="P_dom"/>
</dbReference>
<dbReference type="InterPro" id="IPR015919">
    <property type="entry name" value="Cadherin-like_sf"/>
</dbReference>
<dbReference type="Pfam" id="PF05345">
    <property type="entry name" value="He_PIG"/>
    <property type="match status" value="1"/>
</dbReference>
<evidence type="ECO:0000256" key="4">
    <source>
        <dbReference type="ARBA" id="ARBA00022801"/>
    </source>
</evidence>